<evidence type="ECO:0000256" key="1">
    <source>
        <dbReference type="ARBA" id="ARBA00022679"/>
    </source>
</evidence>
<keyword evidence="1 2" id="KW-0808">Transferase</keyword>
<feature type="binding site" evidence="2">
    <location>
        <position position="222"/>
    </location>
    <ligand>
        <name>Mg(2+)</name>
        <dbReference type="ChEBI" id="CHEBI:18420"/>
    </ligand>
</feature>
<dbReference type="Pfam" id="PF01255">
    <property type="entry name" value="Prenyltransf"/>
    <property type="match status" value="1"/>
</dbReference>
<keyword evidence="2" id="KW-0460">Magnesium</keyword>
<dbReference type="InterPro" id="IPR036424">
    <property type="entry name" value="UPP_synth-like_sf"/>
</dbReference>
<keyword evidence="5" id="KW-1185">Reference proteome</keyword>
<dbReference type="GO" id="GO:0000287">
    <property type="term" value="F:magnesium ion binding"/>
    <property type="evidence" value="ECO:0007669"/>
    <property type="project" value="UniProtKB-UniRule"/>
</dbReference>
<sequence length="368" mass="41000">MLHRLRGLVERAYRRHLRREIEDVPAHVAIIQDGNRRYARERGADAPDGHRAGADTTERVLDWCADLGVAELTLYAFSTENFERPDEELEPLFDLLEAKLREFADADRVHDQGVRIRAIGDVDRLPERVRDAVEYAERRTADNDRFTLNVALAYGGRTELLDAARAIAEDVNEGELDPDDVDARVVEDRLYDRPVRDVDLIVRTGGDERTSNFLPWHANGNEAAVYFCAPYWPEFSQVELLRAVRTYQSREESWQRARAERAAALVAAVAEAELAEAQAVARRLRDRFPRLDTSALPGTLADDDETDGEETILEEEMIADGGGTTIDEGTIGDDGSIADERALAGEEASTGEEAIAGDVLDADPELAD</sequence>
<feature type="binding site" evidence="2">
    <location>
        <position position="203"/>
    </location>
    <ligand>
        <name>substrate</name>
    </ligand>
</feature>
<feature type="binding site" evidence="2">
    <location>
        <begin position="34"/>
        <end position="37"/>
    </location>
    <ligand>
        <name>substrate</name>
    </ligand>
</feature>
<dbReference type="PANTHER" id="PTHR10291">
    <property type="entry name" value="DEHYDRODOLICHYL DIPHOSPHATE SYNTHASE FAMILY MEMBER"/>
    <property type="match status" value="1"/>
</dbReference>
<dbReference type="InterPro" id="IPR018520">
    <property type="entry name" value="UPP_synth-like_CS"/>
</dbReference>
<feature type="binding site" evidence="2">
    <location>
        <begin position="78"/>
        <end position="80"/>
    </location>
    <ligand>
        <name>substrate</name>
    </ligand>
</feature>
<dbReference type="EC" id="2.5.1.89" evidence="2"/>
<feature type="region of interest" description="Disordered" evidence="3">
    <location>
        <begin position="344"/>
        <end position="368"/>
    </location>
</feature>
<feature type="binding site" evidence="2">
    <location>
        <position position="50"/>
    </location>
    <ligand>
        <name>substrate</name>
    </ligand>
</feature>
<feature type="binding site" evidence="2">
    <location>
        <position position="84"/>
    </location>
    <ligand>
        <name>substrate</name>
    </ligand>
</feature>
<dbReference type="HAMAP" id="MF_01139">
    <property type="entry name" value="ISPT"/>
    <property type="match status" value="1"/>
</dbReference>
<evidence type="ECO:0000256" key="2">
    <source>
        <dbReference type="HAMAP-Rule" id="MF_01139"/>
    </source>
</evidence>
<dbReference type="EMBL" id="JBHUDB010000001">
    <property type="protein sequence ID" value="MFD1568995.1"/>
    <property type="molecule type" value="Genomic_DNA"/>
</dbReference>
<feature type="active site" description="Proton acceptor" evidence="2">
    <location>
        <position position="81"/>
    </location>
</feature>
<comment type="caution">
    <text evidence="2">Lacks conserved residue(s) required for the propagation of feature annotation.</text>
</comment>
<comment type="subunit">
    <text evidence="2">Homodimer.</text>
</comment>
<comment type="caution">
    <text evidence="4">The sequence shown here is derived from an EMBL/GenBank/DDBJ whole genome shotgun (WGS) entry which is preliminary data.</text>
</comment>
<accession>A0ABD6BWT4</accession>
<name>A0ABD6BWT4_9EURY</name>
<protein>
    <recommendedName>
        <fullName evidence="2">Tritrans,polycis-undecaprenyl-diphosphate synthase (geranylgeranyl-diphosphate specific)</fullName>
        <ecNumber evidence="2">2.5.1.89</ecNumber>
    </recommendedName>
    <alternativeName>
        <fullName evidence="2">Undecaprenyl diphosphate synthase</fullName>
        <shortName evidence="2">UDS</shortName>
    </alternativeName>
    <alternativeName>
        <fullName evidence="2">Undecaprenyl pyrophosphate synthase</fullName>
        <shortName evidence="2">UPP synthase</shortName>
    </alternativeName>
</protein>
<dbReference type="Gene3D" id="3.40.1180.10">
    <property type="entry name" value="Decaprenyl diphosphate synthase-like"/>
    <property type="match status" value="1"/>
</dbReference>
<organism evidence="4 5">
    <name type="scientific">Halorubrum laminariae</name>
    <dbReference type="NCBI Taxonomy" id="1433523"/>
    <lineage>
        <taxon>Archaea</taxon>
        <taxon>Methanobacteriati</taxon>
        <taxon>Methanobacteriota</taxon>
        <taxon>Stenosarchaea group</taxon>
        <taxon>Halobacteria</taxon>
        <taxon>Halobacteriales</taxon>
        <taxon>Haloferacaceae</taxon>
        <taxon>Halorubrum</taxon>
    </lineage>
</organism>
<feature type="active site" evidence="2">
    <location>
        <position position="33"/>
    </location>
</feature>
<evidence type="ECO:0000256" key="3">
    <source>
        <dbReference type="SAM" id="MobiDB-lite"/>
    </source>
</evidence>
<dbReference type="NCBIfam" id="TIGR00055">
    <property type="entry name" value="uppS"/>
    <property type="match status" value="1"/>
</dbReference>
<dbReference type="CDD" id="cd00475">
    <property type="entry name" value="Cis_IPPS"/>
    <property type="match status" value="1"/>
</dbReference>
<dbReference type="Proteomes" id="UP001597185">
    <property type="component" value="Unassembled WGS sequence"/>
</dbReference>
<dbReference type="SUPFAM" id="SSF64005">
    <property type="entry name" value="Undecaprenyl diphosphate synthase"/>
    <property type="match status" value="1"/>
</dbReference>
<dbReference type="AlphaFoldDB" id="A0ABD6BWT4"/>
<feature type="binding site" evidence="2">
    <location>
        <position position="82"/>
    </location>
    <ligand>
        <name>substrate</name>
    </ligand>
</feature>
<proteinExistence type="inferred from homology"/>
<dbReference type="GO" id="GO:0004659">
    <property type="term" value="F:prenyltransferase activity"/>
    <property type="evidence" value="ECO:0007669"/>
    <property type="project" value="UniProtKB-UniRule"/>
</dbReference>
<dbReference type="InterPro" id="IPR001441">
    <property type="entry name" value="UPP_synth-like"/>
</dbReference>
<reference evidence="4 5" key="1">
    <citation type="journal article" date="2019" name="Int. J. Syst. Evol. Microbiol.">
        <title>The Global Catalogue of Microorganisms (GCM) 10K type strain sequencing project: providing services to taxonomists for standard genome sequencing and annotation.</title>
        <authorList>
            <consortium name="The Broad Institute Genomics Platform"/>
            <consortium name="The Broad Institute Genome Sequencing Center for Infectious Disease"/>
            <person name="Wu L."/>
            <person name="Ma J."/>
        </authorList>
    </citation>
    <scope>NUCLEOTIDE SEQUENCE [LARGE SCALE GENOMIC DNA]</scope>
    <source>
        <strain evidence="4 5">CGMCC 1.12689</strain>
    </source>
</reference>
<gene>
    <name evidence="2 4" type="primary">uppS</name>
    <name evidence="4" type="ORF">ACFR9T_00030</name>
</gene>
<comment type="similarity">
    <text evidence="2">Belongs to the UPP synthase family.</text>
</comment>
<evidence type="ECO:0000313" key="4">
    <source>
        <dbReference type="EMBL" id="MFD1568995.1"/>
    </source>
</evidence>
<keyword evidence="2" id="KW-0479">Metal-binding</keyword>
<dbReference type="PROSITE" id="PS01066">
    <property type="entry name" value="UPP_SYNTHASE"/>
    <property type="match status" value="1"/>
</dbReference>
<comment type="cofactor">
    <cofactor evidence="2">
        <name>Mg(2+)</name>
        <dbReference type="ChEBI" id="CHEBI:18420"/>
    </cofactor>
    <text evidence="2">Binds 2 magnesium ions per subunit.</text>
</comment>
<evidence type="ECO:0000313" key="5">
    <source>
        <dbReference type="Proteomes" id="UP001597185"/>
    </source>
</evidence>
<feature type="binding site" evidence="2">
    <location>
        <position position="33"/>
    </location>
    <ligand>
        <name>Mg(2+)</name>
        <dbReference type="ChEBI" id="CHEBI:18420"/>
    </ligand>
</feature>
<dbReference type="RefSeq" id="WP_256418572.1">
    <property type="nucleotide sequence ID" value="NZ_JANHDL010000006.1"/>
</dbReference>
<dbReference type="PANTHER" id="PTHR10291:SF43">
    <property type="entry name" value="DEHYDRODOLICHYL DIPHOSPHATE SYNTHASE COMPLEX SUBUNIT DHDDS"/>
    <property type="match status" value="1"/>
</dbReference>
<comment type="catalytic activity">
    <reaction evidence="2">
        <text>geranylgeranyl diphosphate + 7 isopentenyl diphosphate = tri-trans,hepta-cis-undecaprenyl diphosphate + 7 diphosphate</text>
        <dbReference type="Rhea" id="RHEA:27622"/>
        <dbReference type="ChEBI" id="CHEBI:33019"/>
        <dbReference type="ChEBI" id="CHEBI:57533"/>
        <dbReference type="ChEBI" id="CHEBI:60388"/>
        <dbReference type="ChEBI" id="CHEBI:128769"/>
        <dbReference type="EC" id="2.5.1.89"/>
    </reaction>
</comment>
<comment type="function">
    <text evidence="2">Catalyzes the sequential condensation of isopentenyl diphosphate (IPP) with geranylgeranyl diphosphate (GGPP) to yield (2Z,6Z,10Z,14Z,18Z,22Z,26Z,30E,34E,38E)-undecaprenyl diphosphate (tritrans,heptacis-UPP). It is probably the precursor of glycosyl carrier lipids.</text>
</comment>
<feature type="binding site" evidence="2">
    <location>
        <begin position="209"/>
        <end position="211"/>
    </location>
    <ligand>
        <name>substrate</name>
    </ligand>
</feature>